<evidence type="ECO:0000313" key="1">
    <source>
        <dbReference type="EMBL" id="SVD47951.1"/>
    </source>
</evidence>
<reference evidence="1" key="1">
    <citation type="submission" date="2018-05" db="EMBL/GenBank/DDBJ databases">
        <authorList>
            <person name="Lanie J.A."/>
            <person name="Ng W.-L."/>
            <person name="Kazmierczak K.M."/>
            <person name="Andrzejewski T.M."/>
            <person name="Davidsen T.M."/>
            <person name="Wayne K.J."/>
            <person name="Tettelin H."/>
            <person name="Glass J.I."/>
            <person name="Rusch D."/>
            <person name="Podicherti R."/>
            <person name="Tsui H.-C.T."/>
            <person name="Winkler M.E."/>
        </authorList>
    </citation>
    <scope>NUCLEOTIDE SEQUENCE</scope>
</reference>
<organism evidence="1">
    <name type="scientific">marine metagenome</name>
    <dbReference type="NCBI Taxonomy" id="408172"/>
    <lineage>
        <taxon>unclassified sequences</taxon>
        <taxon>metagenomes</taxon>
        <taxon>ecological metagenomes</taxon>
    </lineage>
</organism>
<gene>
    <name evidence="1" type="ORF">METZ01_LOCUS400805</name>
</gene>
<dbReference type="EMBL" id="UINC01153305">
    <property type="protein sequence ID" value="SVD47951.1"/>
    <property type="molecule type" value="Genomic_DNA"/>
</dbReference>
<accession>A0A382VPV2</accession>
<dbReference type="AlphaFoldDB" id="A0A382VPV2"/>
<proteinExistence type="predicted"/>
<name>A0A382VPV2_9ZZZZ</name>
<protein>
    <submittedName>
        <fullName evidence="1">Uncharacterized protein</fullName>
    </submittedName>
</protein>
<sequence length="112" mass="11934">MAVINEYKFYGVTITTATSANLLSPAINETVIIKSLHVTNKSASNTPTITIKNNTFEVIDTQTLSTAASVEILTNPMVVEGDTDLAYTTAGTCTDGVVVTISYLNIKKEVTT</sequence>